<dbReference type="InterPro" id="IPR005069">
    <property type="entry name" value="Nucl-diP-sugar_transferase"/>
</dbReference>
<dbReference type="HOGENOM" id="CLU_370264_0_0_1"/>
<dbReference type="Pfam" id="PF03407">
    <property type="entry name" value="Nucleotid_trans"/>
    <property type="match status" value="1"/>
</dbReference>
<dbReference type="GeneID" id="17278062"/>
<organism evidence="3 4">
    <name type="scientific">Emiliania huxleyi (strain CCMP1516)</name>
    <dbReference type="NCBI Taxonomy" id="280463"/>
    <lineage>
        <taxon>Eukaryota</taxon>
        <taxon>Haptista</taxon>
        <taxon>Haptophyta</taxon>
        <taxon>Prymnesiophyceae</taxon>
        <taxon>Isochrysidales</taxon>
        <taxon>Noelaerhabdaceae</taxon>
        <taxon>Emiliania</taxon>
    </lineage>
</organism>
<name>A0A0D3KAG7_EMIH1</name>
<evidence type="ECO:0000313" key="3">
    <source>
        <dbReference type="EnsemblProtists" id="EOD32752"/>
    </source>
</evidence>
<dbReference type="KEGG" id="ehx:EMIHUDRAFT_112099"/>
<accession>A0A0D3KAG7</accession>
<keyword evidence="1" id="KW-0732">Signal</keyword>
<dbReference type="PaxDb" id="2903-EOD32752"/>
<sequence>MRPTFALLFALPAALSLRPALRPPLAAGYVRHARSATPVALFSAKPPAPKKAVAGKAGARGVVKPTAVKKSVTKPVKKSIKKSVLERVVAQVAYRGELVLICGDGSPYGSPTALNTVLQFWALRLRHTLFVSDSAARQPPRRALGRLCARLRRTVPQLACVWSSSIAPSRPNNQGLCNRKHWDLRFYFYHVRKALVARLAAAVRCWALALVSSSGLSGPARAAIVREAVNHGVNVLQTDTDAAWFENPYPLLKRQLGAANLVVQPDLPLLNAGVFYAQGARRGSGLAWVLGEVARRIDLFMHHPEAVRQYVPWAVAPYFSNSDEQTLMNDVVVSAMTNLSYYVFSTALHEYRYGGRKKKPFTWEQTAEYALKQRARKEWTAKGQDGPLGRCEGWPALGKCLYPLRPLGGSGAAGVSWLVRAPVELFSHYTERYLDTSGRSIGDVVDSAEERVAAFAEGRPASYATHRRMPAVMAHLASVRAGAWARRAVLRARGWWHPEADGLAAETLGWGRRRRGLLRLAGSSSGLGACDPPSSIELDTLVGALPPCRTFARPPCPVANDAHPLPPAGNLLLLGALGGLVVVIPETLCGFEPRGRGFGLGGFGADLLRTAPRRLSGGLEQRCAWGGPKPCWMVEYITELEWERQGRPAAMSAAEVALEPRVATVLRGGGLSTLASSLRDVTGALMGRPLLPPPPLQATLGDPERWADQIASLGVTAGVDMLGRGAATFVRKAKSGLSPDGAPDRACIAYLFAQAHARSTNGTR</sequence>
<evidence type="ECO:0000259" key="2">
    <source>
        <dbReference type="Pfam" id="PF03407"/>
    </source>
</evidence>
<dbReference type="RefSeq" id="XP_005785181.1">
    <property type="nucleotide sequence ID" value="XM_005785124.1"/>
</dbReference>
<evidence type="ECO:0000313" key="4">
    <source>
        <dbReference type="Proteomes" id="UP000013827"/>
    </source>
</evidence>
<evidence type="ECO:0000256" key="1">
    <source>
        <dbReference type="SAM" id="SignalP"/>
    </source>
</evidence>
<reference evidence="4" key="1">
    <citation type="journal article" date="2013" name="Nature">
        <title>Pan genome of the phytoplankton Emiliania underpins its global distribution.</title>
        <authorList>
            <person name="Read B.A."/>
            <person name="Kegel J."/>
            <person name="Klute M.J."/>
            <person name="Kuo A."/>
            <person name="Lefebvre S.C."/>
            <person name="Maumus F."/>
            <person name="Mayer C."/>
            <person name="Miller J."/>
            <person name="Monier A."/>
            <person name="Salamov A."/>
            <person name="Young J."/>
            <person name="Aguilar M."/>
            <person name="Claverie J.M."/>
            <person name="Frickenhaus S."/>
            <person name="Gonzalez K."/>
            <person name="Herman E.K."/>
            <person name="Lin Y.C."/>
            <person name="Napier J."/>
            <person name="Ogata H."/>
            <person name="Sarno A.F."/>
            <person name="Shmutz J."/>
            <person name="Schroeder D."/>
            <person name="de Vargas C."/>
            <person name="Verret F."/>
            <person name="von Dassow P."/>
            <person name="Valentin K."/>
            <person name="Van de Peer Y."/>
            <person name="Wheeler G."/>
            <person name="Dacks J.B."/>
            <person name="Delwiche C.F."/>
            <person name="Dyhrman S.T."/>
            <person name="Glockner G."/>
            <person name="John U."/>
            <person name="Richards T."/>
            <person name="Worden A.Z."/>
            <person name="Zhang X."/>
            <person name="Grigoriev I.V."/>
            <person name="Allen A.E."/>
            <person name="Bidle K."/>
            <person name="Borodovsky M."/>
            <person name="Bowler C."/>
            <person name="Brownlee C."/>
            <person name="Cock J.M."/>
            <person name="Elias M."/>
            <person name="Gladyshev V.N."/>
            <person name="Groth M."/>
            <person name="Guda C."/>
            <person name="Hadaegh A."/>
            <person name="Iglesias-Rodriguez M.D."/>
            <person name="Jenkins J."/>
            <person name="Jones B.M."/>
            <person name="Lawson T."/>
            <person name="Leese F."/>
            <person name="Lindquist E."/>
            <person name="Lobanov A."/>
            <person name="Lomsadze A."/>
            <person name="Malik S.B."/>
            <person name="Marsh M.E."/>
            <person name="Mackinder L."/>
            <person name="Mock T."/>
            <person name="Mueller-Roeber B."/>
            <person name="Pagarete A."/>
            <person name="Parker M."/>
            <person name="Probert I."/>
            <person name="Quesneville H."/>
            <person name="Raines C."/>
            <person name="Rensing S.A."/>
            <person name="Riano-Pachon D.M."/>
            <person name="Richier S."/>
            <person name="Rokitta S."/>
            <person name="Shiraiwa Y."/>
            <person name="Soanes D.M."/>
            <person name="van der Giezen M."/>
            <person name="Wahlund T.M."/>
            <person name="Williams B."/>
            <person name="Wilson W."/>
            <person name="Wolfe G."/>
            <person name="Wurch L.L."/>
        </authorList>
    </citation>
    <scope>NUCLEOTIDE SEQUENCE</scope>
</reference>
<reference evidence="3" key="2">
    <citation type="submission" date="2024-10" db="UniProtKB">
        <authorList>
            <consortium name="EnsemblProtists"/>
        </authorList>
    </citation>
    <scope>IDENTIFICATION</scope>
</reference>
<feature type="domain" description="Nucleotide-diphospho-sugar transferase" evidence="2">
    <location>
        <begin position="221"/>
        <end position="266"/>
    </location>
</feature>
<dbReference type="Proteomes" id="UP000013827">
    <property type="component" value="Unassembled WGS sequence"/>
</dbReference>
<feature type="signal peptide" evidence="1">
    <location>
        <begin position="1"/>
        <end position="16"/>
    </location>
</feature>
<dbReference type="EnsemblProtists" id="EOD32752">
    <property type="protein sequence ID" value="EOD32752"/>
    <property type="gene ID" value="EMIHUDRAFT_112099"/>
</dbReference>
<keyword evidence="4" id="KW-1185">Reference proteome</keyword>
<feature type="chain" id="PRO_5044226542" description="Nucleotide-diphospho-sugar transferase domain-containing protein" evidence="1">
    <location>
        <begin position="17"/>
        <end position="764"/>
    </location>
</feature>
<proteinExistence type="predicted"/>
<dbReference type="AlphaFoldDB" id="A0A0D3KAG7"/>
<protein>
    <recommendedName>
        <fullName evidence="2">Nucleotide-diphospho-sugar transferase domain-containing protein</fullName>
    </recommendedName>
</protein>